<keyword evidence="2" id="KW-1185">Reference proteome</keyword>
<dbReference type="KEGG" id="csal:NBC122_02207"/>
<dbReference type="EMBL" id="CP037954">
    <property type="protein sequence ID" value="QBO59013.1"/>
    <property type="molecule type" value="Genomic_DNA"/>
</dbReference>
<dbReference type="Proteomes" id="UP000294419">
    <property type="component" value="Chromosome"/>
</dbReference>
<evidence type="ECO:0000313" key="1">
    <source>
        <dbReference type="EMBL" id="QBO59013.1"/>
    </source>
</evidence>
<gene>
    <name evidence="1" type="ORF">NBC122_02207</name>
</gene>
<proteinExistence type="predicted"/>
<accession>A0A4P6ZH41</accession>
<dbReference type="AlphaFoldDB" id="A0A4P6ZH41"/>
<sequence>MILSKNTIMGKVHSLFEISGKVGDYVFYELNGQQVIRKAPSKKKGPKTEAQKSVALQNTEFGKASSAGKMLRVALAEECSRLHDRYLYQRVSKLMLRLKSCDGAPVGSRTVQGGLTTGEGQAALANFHFQKVQKNFPQLLNAVYRQGIFVSLFSLLRTPILQSQNFRSILRQESSGAISMVYPKLKRVLRSLLKKGFATKRDLRICL</sequence>
<organism evidence="1 2">
    <name type="scientific">Chryseobacterium salivictor</name>
    <dbReference type="NCBI Taxonomy" id="2547600"/>
    <lineage>
        <taxon>Bacteria</taxon>
        <taxon>Pseudomonadati</taxon>
        <taxon>Bacteroidota</taxon>
        <taxon>Flavobacteriia</taxon>
        <taxon>Flavobacteriales</taxon>
        <taxon>Weeksellaceae</taxon>
        <taxon>Chryseobacterium group</taxon>
        <taxon>Chryseobacterium</taxon>
    </lineage>
</organism>
<name>A0A4P6ZH41_9FLAO</name>
<reference evidence="1 2" key="1">
    <citation type="submission" date="2019-03" db="EMBL/GenBank/DDBJ databases">
        <authorList>
            <person name="Kim H."/>
            <person name="Yu S.-M."/>
        </authorList>
    </citation>
    <scope>NUCLEOTIDE SEQUENCE [LARGE SCALE GENOMIC DNA]</scope>
    <source>
        <strain evidence="1 2">NBC122</strain>
    </source>
</reference>
<protein>
    <submittedName>
        <fullName evidence="1">Uncharacterized protein</fullName>
    </submittedName>
</protein>
<evidence type="ECO:0000313" key="2">
    <source>
        <dbReference type="Proteomes" id="UP000294419"/>
    </source>
</evidence>